<feature type="repeat" description="WD" evidence="5">
    <location>
        <begin position="2"/>
        <end position="43"/>
    </location>
</feature>
<comment type="subcellular location">
    <subcellularLocation>
        <location evidence="1">Nucleus</location>
    </subcellularLocation>
</comment>
<dbReference type="AlphaFoldDB" id="A0A177AU76"/>
<organism evidence="6 7">
    <name type="scientific">Intoshia linei</name>
    <dbReference type="NCBI Taxonomy" id="1819745"/>
    <lineage>
        <taxon>Eukaryota</taxon>
        <taxon>Metazoa</taxon>
        <taxon>Spiralia</taxon>
        <taxon>Lophotrochozoa</taxon>
        <taxon>Mesozoa</taxon>
        <taxon>Orthonectida</taxon>
        <taxon>Rhopaluridae</taxon>
        <taxon>Intoshia</taxon>
    </lineage>
</organism>
<keyword evidence="2" id="KW-0507">mRNA processing</keyword>
<dbReference type="PANTHER" id="PTHR44133:SF2">
    <property type="entry name" value="CLEAVAGE STIMULATION FACTOR SUBUNIT 1"/>
    <property type="match status" value="1"/>
</dbReference>
<dbReference type="GO" id="GO:0031124">
    <property type="term" value="P:mRNA 3'-end processing"/>
    <property type="evidence" value="ECO:0007669"/>
    <property type="project" value="InterPro"/>
</dbReference>
<dbReference type="InterPro" id="IPR001680">
    <property type="entry name" value="WD40_rpt"/>
</dbReference>
<evidence type="ECO:0000313" key="7">
    <source>
        <dbReference type="Proteomes" id="UP000078046"/>
    </source>
</evidence>
<evidence type="ECO:0000256" key="1">
    <source>
        <dbReference type="ARBA" id="ARBA00004123"/>
    </source>
</evidence>
<dbReference type="PROSITE" id="PS50294">
    <property type="entry name" value="WD_REPEATS_REGION"/>
    <property type="match status" value="1"/>
</dbReference>
<dbReference type="Pfam" id="PF00400">
    <property type="entry name" value="WD40"/>
    <property type="match status" value="3"/>
</dbReference>
<dbReference type="GO" id="GO:0005848">
    <property type="term" value="C:mRNA cleavage stimulating factor complex"/>
    <property type="evidence" value="ECO:0007669"/>
    <property type="project" value="InterPro"/>
</dbReference>
<protein>
    <recommendedName>
        <fullName evidence="4">Cleavage stimulation factor 50 kDa subunit</fullName>
    </recommendedName>
</protein>
<evidence type="ECO:0000256" key="3">
    <source>
        <dbReference type="ARBA" id="ARBA00023242"/>
    </source>
</evidence>
<keyword evidence="3" id="KW-0539">Nucleus</keyword>
<dbReference type="OrthoDB" id="14421at2759"/>
<dbReference type="SUPFAM" id="SSF50978">
    <property type="entry name" value="WD40 repeat-like"/>
    <property type="match status" value="1"/>
</dbReference>
<evidence type="ECO:0000313" key="6">
    <source>
        <dbReference type="EMBL" id="OAF64921.1"/>
    </source>
</evidence>
<dbReference type="SMART" id="SM00320">
    <property type="entry name" value="WD40"/>
    <property type="match status" value="3"/>
</dbReference>
<reference evidence="6 7" key="1">
    <citation type="submission" date="2016-04" db="EMBL/GenBank/DDBJ databases">
        <title>The genome of Intoshia linei affirms orthonectids as highly simplified spiralians.</title>
        <authorList>
            <person name="Mikhailov K.V."/>
            <person name="Slusarev G.S."/>
            <person name="Nikitin M.A."/>
            <person name="Logacheva M.D."/>
            <person name="Penin A."/>
            <person name="Aleoshin V."/>
            <person name="Panchin Y.V."/>
        </authorList>
    </citation>
    <scope>NUCLEOTIDE SEQUENCE [LARGE SCALE GENOMIC DNA]</scope>
    <source>
        <strain evidence="6">Intl2013</strain>
        <tissue evidence="6">Whole animal</tissue>
    </source>
</reference>
<evidence type="ECO:0000256" key="5">
    <source>
        <dbReference type="PROSITE-ProRule" id="PRU00221"/>
    </source>
</evidence>
<evidence type="ECO:0000256" key="2">
    <source>
        <dbReference type="ARBA" id="ARBA00022664"/>
    </source>
</evidence>
<dbReference type="Proteomes" id="UP000078046">
    <property type="component" value="Unassembled WGS sequence"/>
</dbReference>
<dbReference type="Gene3D" id="2.130.10.10">
    <property type="entry name" value="YVTN repeat-like/Quinoprotein amine dehydrogenase"/>
    <property type="match status" value="1"/>
</dbReference>
<sequence length="173" mass="19374">MKDQHEDFINSMVYSSNGGQYLTTSQDGSFKIWDGRSNRCTSTVKRAHDGKPVTSAVYSKNDLYYLTSGIGGMVKLWDSRSIELPIIEYAGAQSIGVQNLPTNACFNHDEKYIVYCEAKTGTLCTWNARTSERLNLSSLTHTGIVNYLVHSPTFPAFVSCGEDHRAKFWINNL</sequence>
<keyword evidence="5" id="KW-0853">WD repeat</keyword>
<keyword evidence="7" id="KW-1185">Reference proteome</keyword>
<accession>A0A177AU76</accession>
<dbReference type="InterPro" id="IPR044633">
    <property type="entry name" value="CstF1-like"/>
</dbReference>
<dbReference type="GO" id="GO:0003723">
    <property type="term" value="F:RNA binding"/>
    <property type="evidence" value="ECO:0007669"/>
    <property type="project" value="TreeGrafter"/>
</dbReference>
<name>A0A177AU76_9BILA</name>
<dbReference type="EMBL" id="LWCA01001538">
    <property type="protein sequence ID" value="OAF64921.1"/>
    <property type="molecule type" value="Genomic_DNA"/>
</dbReference>
<evidence type="ECO:0000256" key="4">
    <source>
        <dbReference type="ARBA" id="ARBA00029851"/>
    </source>
</evidence>
<dbReference type="InterPro" id="IPR015943">
    <property type="entry name" value="WD40/YVTN_repeat-like_dom_sf"/>
</dbReference>
<dbReference type="PANTHER" id="PTHR44133">
    <property type="entry name" value="CLEAVAGE STIMULATION FACTOR SUBUNIT 1"/>
    <property type="match status" value="1"/>
</dbReference>
<gene>
    <name evidence="6" type="ORF">A3Q56_07372</name>
</gene>
<comment type="caution">
    <text evidence="6">The sequence shown here is derived from an EMBL/GenBank/DDBJ whole genome shotgun (WGS) entry which is preliminary data.</text>
</comment>
<dbReference type="InterPro" id="IPR036322">
    <property type="entry name" value="WD40_repeat_dom_sf"/>
</dbReference>
<proteinExistence type="predicted"/>
<dbReference type="PROSITE" id="PS50082">
    <property type="entry name" value="WD_REPEATS_2"/>
    <property type="match status" value="1"/>
</dbReference>